<reference evidence="1 2" key="1">
    <citation type="journal article" date="2013" name="Genome Announc.">
        <title>Complete Genome Sequence of the Thermophilic and Facultatively Chemolithoautotrophic Sulfate Reducer Archaeoglobus sulfaticallidus Strain PM70-1T.</title>
        <authorList>
            <person name="Stokke R."/>
            <person name="Hocking W.P."/>
            <person name="Steinsbu B.O."/>
            <person name="Steen I.H."/>
        </authorList>
    </citation>
    <scope>NUCLEOTIDE SEQUENCE [LARGE SCALE GENOMIC DNA]</scope>
    <source>
        <strain evidence="1">PM70-1</strain>
    </source>
</reference>
<evidence type="ECO:0000313" key="2">
    <source>
        <dbReference type="Proteomes" id="UP000013307"/>
    </source>
</evidence>
<dbReference type="EMBL" id="CP005290">
    <property type="protein sequence ID" value="AGK62114.1"/>
    <property type="molecule type" value="Genomic_DNA"/>
</dbReference>
<organism evidence="1 2">
    <name type="scientific">Archaeoglobus sulfaticallidus PM70-1</name>
    <dbReference type="NCBI Taxonomy" id="387631"/>
    <lineage>
        <taxon>Archaea</taxon>
        <taxon>Methanobacteriati</taxon>
        <taxon>Methanobacteriota</taxon>
        <taxon>Archaeoglobi</taxon>
        <taxon>Archaeoglobales</taxon>
        <taxon>Archaeoglobaceae</taxon>
        <taxon>Archaeoglobus</taxon>
    </lineage>
</organism>
<dbReference type="Gene3D" id="3.40.50.300">
    <property type="entry name" value="P-loop containing nucleotide triphosphate hydrolases"/>
    <property type="match status" value="1"/>
</dbReference>
<dbReference type="AlphaFoldDB" id="N0BEQ6"/>
<dbReference type="STRING" id="387631.Asulf_02160"/>
<dbReference type="RefSeq" id="WP_015591710.1">
    <property type="nucleotide sequence ID" value="NC_021169.1"/>
</dbReference>
<gene>
    <name evidence="1" type="ORF">Asulf_02160</name>
</gene>
<sequence length="191" mass="21769">MSEETTATSTNLIEELESAIASGAEVILIKAPAKKYLNVSLEITKYLCQKAEGIYVTLNRPYASMKKIMQKEGIDLNKLIFIDSITRQTGGEEIDTDRCIYINSPDPTLMQVSIERAMDLIRTENRFIYLDSLSTISLYKSFETLLKFIRYITAKIRVKGFFGALFSVEKELDETYYSQLALMVDEVIEID</sequence>
<keyword evidence="2" id="KW-1185">Reference proteome</keyword>
<dbReference type="InterPro" id="IPR027417">
    <property type="entry name" value="P-loop_NTPase"/>
</dbReference>
<protein>
    <recommendedName>
        <fullName evidence="3">KaiC-like domain-containing protein</fullName>
    </recommendedName>
</protein>
<dbReference type="Proteomes" id="UP000013307">
    <property type="component" value="Chromosome"/>
</dbReference>
<dbReference type="eggNOG" id="arCOG02452">
    <property type="taxonomic scope" value="Archaea"/>
</dbReference>
<name>N0BEQ6_9EURY</name>
<evidence type="ECO:0008006" key="3">
    <source>
        <dbReference type="Google" id="ProtNLM"/>
    </source>
</evidence>
<dbReference type="KEGG" id="ast:Asulf_02160"/>
<dbReference type="GeneID" id="15393792"/>
<accession>N0BEQ6</accession>
<evidence type="ECO:0000313" key="1">
    <source>
        <dbReference type="EMBL" id="AGK62114.1"/>
    </source>
</evidence>
<dbReference type="OrthoDB" id="51453at2157"/>
<dbReference type="HOGENOM" id="CLU_121268_0_0_2"/>
<proteinExistence type="predicted"/>